<evidence type="ECO:0000313" key="6">
    <source>
        <dbReference type="Proteomes" id="UP000199041"/>
    </source>
</evidence>
<evidence type="ECO:0000256" key="3">
    <source>
        <dbReference type="ARBA" id="ARBA00012733"/>
    </source>
</evidence>
<dbReference type="GO" id="GO:0009313">
    <property type="term" value="P:oligosaccharide catabolic process"/>
    <property type="evidence" value="ECO:0007669"/>
    <property type="project" value="TreeGrafter"/>
</dbReference>
<dbReference type="STRING" id="551991.SAMN05192529_102132"/>
<dbReference type="GO" id="GO:0006689">
    <property type="term" value="P:ganglioside catabolic process"/>
    <property type="evidence" value="ECO:0007669"/>
    <property type="project" value="TreeGrafter"/>
</dbReference>
<evidence type="ECO:0000256" key="2">
    <source>
        <dbReference type="ARBA" id="ARBA00009348"/>
    </source>
</evidence>
<organism evidence="5 6">
    <name type="scientific">Arachidicoccus rhizosphaerae</name>
    <dbReference type="NCBI Taxonomy" id="551991"/>
    <lineage>
        <taxon>Bacteria</taxon>
        <taxon>Pseudomonadati</taxon>
        <taxon>Bacteroidota</taxon>
        <taxon>Chitinophagia</taxon>
        <taxon>Chitinophagales</taxon>
        <taxon>Chitinophagaceae</taxon>
        <taxon>Arachidicoccus</taxon>
    </lineage>
</organism>
<dbReference type="CDD" id="cd15482">
    <property type="entry name" value="Sialidase_non-viral"/>
    <property type="match status" value="1"/>
</dbReference>
<reference evidence="5 6" key="1">
    <citation type="submission" date="2016-10" db="EMBL/GenBank/DDBJ databases">
        <authorList>
            <person name="de Groot N.N."/>
        </authorList>
    </citation>
    <scope>NUCLEOTIDE SEQUENCE [LARGE SCALE GENOMIC DNA]</scope>
    <source>
        <strain evidence="5 6">Vu-144</strain>
    </source>
</reference>
<dbReference type="GO" id="GO:0004308">
    <property type="term" value="F:exo-alpha-sialidase activity"/>
    <property type="evidence" value="ECO:0007669"/>
    <property type="project" value="UniProtKB-EC"/>
</dbReference>
<gene>
    <name evidence="5" type="ORF">SAMN05192529_102132</name>
</gene>
<dbReference type="InterPro" id="IPR026856">
    <property type="entry name" value="Sialidase_fam"/>
</dbReference>
<dbReference type="PANTHER" id="PTHR10628">
    <property type="entry name" value="SIALIDASE"/>
    <property type="match status" value="1"/>
</dbReference>
<dbReference type="InterPro" id="IPR011040">
    <property type="entry name" value="Sialidase"/>
</dbReference>
<comment type="catalytic activity">
    <reaction evidence="1">
        <text>Hydrolysis of alpha-(2-&gt;3)-, alpha-(2-&gt;6)-, alpha-(2-&gt;8)- glycosidic linkages of terminal sialic acid residues in oligosaccharides, glycoproteins, glycolipids, colominic acid and synthetic substrates.</text>
        <dbReference type="EC" id="3.2.1.18"/>
    </reaction>
</comment>
<keyword evidence="6" id="KW-1185">Reference proteome</keyword>
<accession>A0A1H3W6M6</accession>
<dbReference type="GO" id="GO:0005737">
    <property type="term" value="C:cytoplasm"/>
    <property type="evidence" value="ECO:0007669"/>
    <property type="project" value="TreeGrafter"/>
</dbReference>
<dbReference type="EMBL" id="FNQY01000002">
    <property type="protein sequence ID" value="SDZ82074.1"/>
    <property type="molecule type" value="Genomic_DNA"/>
</dbReference>
<name>A0A1H3W6M6_9BACT</name>
<evidence type="ECO:0000313" key="5">
    <source>
        <dbReference type="EMBL" id="SDZ82074.1"/>
    </source>
</evidence>
<evidence type="ECO:0000259" key="4">
    <source>
        <dbReference type="Pfam" id="PF13088"/>
    </source>
</evidence>
<proteinExistence type="inferred from homology"/>
<dbReference type="RefSeq" id="WP_091393083.1">
    <property type="nucleotide sequence ID" value="NZ_FNQY01000002.1"/>
</dbReference>
<protein>
    <recommendedName>
        <fullName evidence="3">exo-alpha-sialidase</fullName>
        <ecNumber evidence="3">3.2.1.18</ecNumber>
    </recommendedName>
</protein>
<dbReference type="InterPro" id="IPR036278">
    <property type="entry name" value="Sialidase_sf"/>
</dbReference>
<sequence length="982" mass="107520">MATEITLQPGDKIVVDQWDADFPVKETPSSNDTILGYDSQSGSPISIRLETLQANSATNILGVAHPTDSPTGTEANGQGYDVSNTSGAEQTFTNFLDSNGDPIALPDGKSGVIRKSGGSWEFVPNANSTKIVNSLDSTDSEAALGADQGPLLTRKNEDFTPQVNLDVKSSHKGYDIVSLAPDDLTVSGSAIKFATGEIVSQADSSALDFYELPVNWDSIDWYQQASAFYGLALYDLSKVFISPAATDGTVGMKSVTKTQYPNAVYVRFSFNKTAADSYNFKLNIKTRVDLSKNYYMVQDMFDNNTYDKTKVAGKLRKMVYSSEVLSQNGKTVTSSGAIAANALFSCSVFLNISGFDTIRAMIPYSSFTGIALYDASLTLLKYVTGDSNLRKRTFTEVKATDYPTAVYAVMSEVTSRKNDFECHIYYPVVSYQDGINTEDAIHRANGYAVARIGYTTEQFSLAGFYKIDGTLNTSFPNYRSTPIIALPSGWSKIKYSTFPSSSSGVIFWDANMNVIGMASMPSNVNYMESFISRESFPTAKYYGYSWNDTFPPLNFRILSIGDTGASSSGSLTSGQETRIANSKMDSLATFNTANPSTPISSEIVFAADDIPGKSYIRIPTAILTNNSTLLVAAEYRTDAQGGGDLGEFDVFIKRKVSGGSGYDVIPVFPYDSSTYGRAMNPSFVVDRTGAHGVVGRIYMHVMTILDPTKTANVSPKAESDHLYIYSDDDGVTWSSPVSLKSKWAASGYNLIGVAPNNGIQTDDGTFYLPCMAAIGSGNWEAGLLYKTPTGDWTYSGLTPRTGDSECVVTEFNGDILLSCRFDGGSYLHSVYKFNISTNSFVSHSTDRTFNGYLPCKFDIERITVNGKTIYLKAFCDKSDVNAPDPNNSRYNLTLWASTDMLKWVRVYVIDLNRGYGYAELTCYNNKLIVAYETIVSTKLVIGMQDLSPLLTDKIYNAVTYQINRTSMELVNELIYRKNFNSY</sequence>
<dbReference type="Gene3D" id="2.120.10.10">
    <property type="match status" value="1"/>
</dbReference>
<evidence type="ECO:0000256" key="1">
    <source>
        <dbReference type="ARBA" id="ARBA00000427"/>
    </source>
</evidence>
<dbReference type="Pfam" id="PF13088">
    <property type="entry name" value="BNR_2"/>
    <property type="match status" value="1"/>
</dbReference>
<feature type="domain" description="Sialidase" evidence="4">
    <location>
        <begin position="712"/>
        <end position="922"/>
    </location>
</feature>
<comment type="similarity">
    <text evidence="2">Belongs to the glycosyl hydrolase 33 family.</text>
</comment>
<dbReference type="AlphaFoldDB" id="A0A1H3W6M6"/>
<dbReference type="Proteomes" id="UP000199041">
    <property type="component" value="Unassembled WGS sequence"/>
</dbReference>
<dbReference type="SUPFAM" id="SSF50939">
    <property type="entry name" value="Sialidases"/>
    <property type="match status" value="1"/>
</dbReference>
<dbReference type="GO" id="GO:0016020">
    <property type="term" value="C:membrane"/>
    <property type="evidence" value="ECO:0007669"/>
    <property type="project" value="TreeGrafter"/>
</dbReference>
<dbReference type="PANTHER" id="PTHR10628:SF30">
    <property type="entry name" value="EXO-ALPHA-SIALIDASE"/>
    <property type="match status" value="1"/>
</dbReference>
<dbReference type="OrthoDB" id="7294637at2"/>
<dbReference type="EC" id="3.2.1.18" evidence="3"/>